<keyword evidence="1" id="KW-0812">Transmembrane</keyword>
<dbReference type="EMBL" id="JAVLAM010000007">
    <property type="protein sequence ID" value="MDT7015437.1"/>
    <property type="molecule type" value="Genomic_DNA"/>
</dbReference>
<comment type="caution">
    <text evidence="2">The sequence shown here is derived from an EMBL/GenBank/DDBJ whole genome shotgun (WGS) entry which is preliminary data.</text>
</comment>
<dbReference type="Proteomes" id="UP001254075">
    <property type="component" value="Unassembled WGS sequence"/>
</dbReference>
<name>A0AAW8W778_9LACO</name>
<keyword evidence="1" id="KW-0472">Membrane</keyword>
<evidence type="ECO:0000313" key="3">
    <source>
        <dbReference type="Proteomes" id="UP001254075"/>
    </source>
</evidence>
<proteinExistence type="predicted"/>
<dbReference type="RefSeq" id="WP_233735624.1">
    <property type="nucleotide sequence ID" value="NZ_JAVLAM010000007.1"/>
</dbReference>
<protein>
    <recommendedName>
        <fullName evidence="4">DUF3899 domain-containing protein</fullName>
    </recommendedName>
</protein>
<dbReference type="AlphaFoldDB" id="A0AAW8W778"/>
<feature type="transmembrane region" description="Helical" evidence="1">
    <location>
        <begin position="129"/>
        <end position="148"/>
    </location>
</feature>
<feature type="transmembrane region" description="Helical" evidence="1">
    <location>
        <begin position="37"/>
        <end position="56"/>
    </location>
</feature>
<feature type="transmembrane region" description="Helical" evidence="1">
    <location>
        <begin position="6"/>
        <end position="25"/>
    </location>
</feature>
<accession>A0AAW8W778</accession>
<evidence type="ECO:0000256" key="1">
    <source>
        <dbReference type="SAM" id="Phobius"/>
    </source>
</evidence>
<organism evidence="2 3">
    <name type="scientific">Levilactobacillus namurensis</name>
    <dbReference type="NCBI Taxonomy" id="380393"/>
    <lineage>
        <taxon>Bacteria</taxon>
        <taxon>Bacillati</taxon>
        <taxon>Bacillota</taxon>
        <taxon>Bacilli</taxon>
        <taxon>Lactobacillales</taxon>
        <taxon>Lactobacillaceae</taxon>
        <taxon>Levilactobacillus</taxon>
    </lineage>
</organism>
<evidence type="ECO:0008006" key="4">
    <source>
        <dbReference type="Google" id="ProtNLM"/>
    </source>
</evidence>
<reference evidence="2" key="1">
    <citation type="submission" date="2023-08" db="EMBL/GenBank/DDBJ databases">
        <authorList>
            <person name="Page C.A."/>
            <person name="Perez-Diaz I.M."/>
        </authorList>
    </citation>
    <scope>NUCLEOTIDE SEQUENCE</scope>
    <source>
        <strain evidence="2">3.8.38</strain>
    </source>
</reference>
<sequence>MFKKILKMLGYFFVGAAALVVILFFTKKSFSLYPFKYDFMASDLYFFSTLLILPFFRLHYNAWFKSDNNQIVTYKQKALDIHHQDRSQHHRDRKWSTNGVSANPWEYTMSETATYGNAAGWGYSLFKSLVMSVLFVLFAPIFFIVLFFKHFSK</sequence>
<evidence type="ECO:0000313" key="2">
    <source>
        <dbReference type="EMBL" id="MDT7015437.1"/>
    </source>
</evidence>
<gene>
    <name evidence="2" type="ORF">RI532_13740</name>
</gene>
<keyword evidence="1" id="KW-1133">Transmembrane helix</keyword>